<dbReference type="GO" id="GO:0042744">
    <property type="term" value="P:hydrogen peroxide catabolic process"/>
    <property type="evidence" value="ECO:0007669"/>
    <property type="project" value="TreeGrafter"/>
</dbReference>
<dbReference type="Pfam" id="PF10417">
    <property type="entry name" value="1-cysPrx_C"/>
    <property type="match status" value="1"/>
</dbReference>
<evidence type="ECO:0000256" key="3">
    <source>
        <dbReference type="ARBA" id="ARBA00032824"/>
    </source>
</evidence>
<comment type="similarity">
    <text evidence="1">Belongs to the peroxiredoxin family. AhpC/Prx1 subfamily.</text>
</comment>
<evidence type="ECO:0000256" key="4">
    <source>
        <dbReference type="ARBA" id="ARBA00037420"/>
    </source>
</evidence>
<evidence type="ECO:0000259" key="6">
    <source>
        <dbReference type="PROSITE" id="PS51352"/>
    </source>
</evidence>
<dbReference type="SUPFAM" id="SSF52833">
    <property type="entry name" value="Thioredoxin-like"/>
    <property type="match status" value="1"/>
</dbReference>
<dbReference type="GO" id="GO:0006979">
    <property type="term" value="P:response to oxidative stress"/>
    <property type="evidence" value="ECO:0007669"/>
    <property type="project" value="TreeGrafter"/>
</dbReference>
<dbReference type="PIRSF" id="PIRSF000239">
    <property type="entry name" value="AHPC"/>
    <property type="match status" value="1"/>
</dbReference>
<dbReference type="InterPro" id="IPR013766">
    <property type="entry name" value="Thioredoxin_domain"/>
</dbReference>
<gene>
    <name evidence="7" type="ORF">C7453_10827</name>
</gene>
<dbReference type="InterPro" id="IPR024706">
    <property type="entry name" value="Peroxiredoxin_AhpC-typ"/>
</dbReference>
<evidence type="ECO:0000256" key="5">
    <source>
        <dbReference type="PIRSR" id="PIRSR000239-1"/>
    </source>
</evidence>
<evidence type="ECO:0000256" key="2">
    <source>
        <dbReference type="ARBA" id="ARBA00023002"/>
    </source>
</evidence>
<dbReference type="EMBL" id="QQAW01000008">
    <property type="protein sequence ID" value="RDI36736.1"/>
    <property type="molecule type" value="Genomic_DNA"/>
</dbReference>
<keyword evidence="8" id="KW-1185">Reference proteome</keyword>
<name>A0A370G168_GLULI</name>
<keyword evidence="2" id="KW-0560">Oxidoreductase</keyword>
<dbReference type="Gene3D" id="3.40.30.10">
    <property type="entry name" value="Glutaredoxin"/>
    <property type="match status" value="1"/>
</dbReference>
<evidence type="ECO:0000313" key="8">
    <source>
        <dbReference type="Proteomes" id="UP000254958"/>
    </source>
</evidence>
<comment type="caution">
    <text evidence="7">The sequence shown here is derived from an EMBL/GenBank/DDBJ whole genome shotgun (WGS) entry which is preliminary data.</text>
</comment>
<dbReference type="GO" id="GO:0005829">
    <property type="term" value="C:cytosol"/>
    <property type="evidence" value="ECO:0007669"/>
    <property type="project" value="TreeGrafter"/>
</dbReference>
<evidence type="ECO:0000256" key="1">
    <source>
        <dbReference type="ARBA" id="ARBA00009796"/>
    </source>
</evidence>
<proteinExistence type="inferred from homology"/>
<reference evidence="7 8" key="1">
    <citation type="submission" date="2018-07" db="EMBL/GenBank/DDBJ databases">
        <title>Genomic Encyclopedia of Type Strains, Phase IV (KMG-IV): sequencing the most valuable type-strain genomes for metagenomic binning, comparative biology and taxonomic classification.</title>
        <authorList>
            <person name="Goeker M."/>
        </authorList>
    </citation>
    <scope>NUCLEOTIDE SEQUENCE [LARGE SCALE GENOMIC DNA]</scope>
    <source>
        <strain evidence="7 8">DSM 5603</strain>
    </source>
</reference>
<dbReference type="InterPro" id="IPR000866">
    <property type="entry name" value="AhpC/TSA"/>
</dbReference>
<feature type="domain" description="Thioredoxin" evidence="6">
    <location>
        <begin position="21"/>
        <end position="176"/>
    </location>
</feature>
<sequence>MKGSMTDSDSTICAAAPASLPKIGDEAPDFIARTTHGRLRLSDLRGHWVLLFSHPADFTPVCTSEFLAFATAFDQFQALDCALVGLSVDSLPAHLAWIEAIRAQFGVTIPFPIIEDPSMAIARAYGMLDLTAESSATVRTVHVIDPDGIIRAITWYPMSVGRSVAEMLRLVAALQKVSTEDVLTPEGWQPGHDTVLPAVQTQQDAAEAGPAWFMRTRPDARA</sequence>
<dbReference type="PANTHER" id="PTHR10681">
    <property type="entry name" value="THIOREDOXIN PEROXIDASE"/>
    <property type="match status" value="1"/>
</dbReference>
<dbReference type="PANTHER" id="PTHR10681:SF128">
    <property type="entry name" value="THIOREDOXIN-DEPENDENT PEROXIDE REDUCTASE, MITOCHONDRIAL"/>
    <property type="match status" value="1"/>
</dbReference>
<dbReference type="NCBIfam" id="NF009668">
    <property type="entry name" value="PRK13189.1"/>
    <property type="match status" value="1"/>
</dbReference>
<dbReference type="GO" id="GO:0008379">
    <property type="term" value="F:thioredoxin peroxidase activity"/>
    <property type="evidence" value="ECO:0007669"/>
    <property type="project" value="TreeGrafter"/>
</dbReference>
<protein>
    <recommendedName>
        <fullName evidence="3">Thioredoxin peroxidase</fullName>
    </recommendedName>
</protein>
<comment type="function">
    <text evidence="4">Thiol-specific peroxidase that catalyzes the reduction of hydrogen peroxide and organic hydroperoxides to water and alcohols, respectively. Plays a role in cell protection against oxidative stress by detoxifying peroxides.</text>
</comment>
<dbReference type="GO" id="GO:0045454">
    <property type="term" value="P:cell redox homeostasis"/>
    <property type="evidence" value="ECO:0007669"/>
    <property type="project" value="TreeGrafter"/>
</dbReference>
<feature type="active site" description="Cysteine sulfenic acid (-SOH) intermediate; for peroxidase activity" evidence="5">
    <location>
        <position position="62"/>
    </location>
</feature>
<dbReference type="Proteomes" id="UP000254958">
    <property type="component" value="Unassembled WGS sequence"/>
</dbReference>
<dbReference type="InterPro" id="IPR019479">
    <property type="entry name" value="Peroxiredoxin_C"/>
</dbReference>
<dbReference type="Pfam" id="PF00578">
    <property type="entry name" value="AhpC-TSA"/>
    <property type="match status" value="1"/>
</dbReference>
<dbReference type="GO" id="GO:0033554">
    <property type="term" value="P:cellular response to stress"/>
    <property type="evidence" value="ECO:0007669"/>
    <property type="project" value="TreeGrafter"/>
</dbReference>
<organism evidence="7 8">
    <name type="scientific">Gluconacetobacter liquefaciens</name>
    <name type="common">Acetobacter liquefaciens</name>
    <dbReference type="NCBI Taxonomy" id="89584"/>
    <lineage>
        <taxon>Bacteria</taxon>
        <taxon>Pseudomonadati</taxon>
        <taxon>Pseudomonadota</taxon>
        <taxon>Alphaproteobacteria</taxon>
        <taxon>Acetobacterales</taxon>
        <taxon>Acetobacteraceae</taxon>
        <taxon>Gluconacetobacter</taxon>
    </lineage>
</organism>
<accession>A0A370G168</accession>
<dbReference type="InterPro" id="IPR050217">
    <property type="entry name" value="Peroxiredoxin"/>
</dbReference>
<evidence type="ECO:0000313" key="7">
    <source>
        <dbReference type="EMBL" id="RDI36736.1"/>
    </source>
</evidence>
<dbReference type="InterPro" id="IPR036249">
    <property type="entry name" value="Thioredoxin-like_sf"/>
</dbReference>
<dbReference type="AlphaFoldDB" id="A0A370G168"/>
<dbReference type="PROSITE" id="PS51352">
    <property type="entry name" value="THIOREDOXIN_2"/>
    <property type="match status" value="1"/>
</dbReference>